<dbReference type="EMBL" id="FNDD01000003">
    <property type="protein sequence ID" value="SDG82143.1"/>
    <property type="molecule type" value="Genomic_DNA"/>
</dbReference>
<dbReference type="OrthoDB" id="5818611at2"/>
<dbReference type="Pfam" id="PF11280">
    <property type="entry name" value="DUF3081"/>
    <property type="match status" value="1"/>
</dbReference>
<name>A0A1G7XDF6_9VIBR</name>
<dbReference type="InterPro" id="IPR021432">
    <property type="entry name" value="DUF3081"/>
</dbReference>
<gene>
    <name evidence="1" type="ORF">SAMN04488136_10392</name>
</gene>
<keyword evidence="2" id="KW-1185">Reference proteome</keyword>
<evidence type="ECO:0008006" key="3">
    <source>
        <dbReference type="Google" id="ProtNLM"/>
    </source>
</evidence>
<dbReference type="RefSeq" id="WP_093269855.1">
    <property type="nucleotide sequence ID" value="NZ_FNDD01000003.1"/>
</dbReference>
<protein>
    <recommendedName>
        <fullName evidence="3">DUF3081 domain-containing protein</fullName>
    </recommendedName>
</protein>
<sequence length="86" mass="9989">MKNDLEPAKVLLAYEKIIKNGTETEFGKIYQGVEAYSDYDGYTVYMKGNGVELKMGFHNTYHLEYEQERLKEAFIKKVLLLADEKS</sequence>
<dbReference type="AlphaFoldDB" id="A0A1G7XDF6"/>
<organism evidence="1 2">
    <name type="scientific">Vibrio xiamenensis</name>
    <dbReference type="NCBI Taxonomy" id="861298"/>
    <lineage>
        <taxon>Bacteria</taxon>
        <taxon>Pseudomonadati</taxon>
        <taxon>Pseudomonadota</taxon>
        <taxon>Gammaproteobacteria</taxon>
        <taxon>Vibrionales</taxon>
        <taxon>Vibrionaceae</taxon>
        <taxon>Vibrio</taxon>
    </lineage>
</organism>
<accession>A0A1G7XDF6</accession>
<dbReference type="Proteomes" id="UP000198854">
    <property type="component" value="Unassembled WGS sequence"/>
</dbReference>
<evidence type="ECO:0000313" key="1">
    <source>
        <dbReference type="EMBL" id="SDG82143.1"/>
    </source>
</evidence>
<evidence type="ECO:0000313" key="2">
    <source>
        <dbReference type="Proteomes" id="UP000198854"/>
    </source>
</evidence>
<proteinExistence type="predicted"/>
<reference evidence="1 2" key="1">
    <citation type="submission" date="2016-10" db="EMBL/GenBank/DDBJ databases">
        <authorList>
            <person name="de Groot N.N."/>
        </authorList>
    </citation>
    <scope>NUCLEOTIDE SEQUENCE [LARGE SCALE GENOMIC DNA]</scope>
    <source>
        <strain evidence="1 2">CGMCC 1.10228</strain>
    </source>
</reference>